<evidence type="ECO:0000313" key="10">
    <source>
        <dbReference type="Proteomes" id="UP000466345"/>
    </source>
</evidence>
<feature type="domain" description="LD-carboxypeptidase N-terminal" evidence="7">
    <location>
        <begin position="19"/>
        <end position="139"/>
    </location>
</feature>
<feature type="active site" description="Nucleophile" evidence="6">
    <location>
        <position position="119"/>
    </location>
</feature>
<sequence>MSAVPELVRPRRLRAGDRVAIVAPSGPFPRENLEVGMDILRGWDLDPFVLPHAYDTHPRFGYLAGTDEARARDFEAAWCDPDVAAVFSARGGYGAQRMTDLVDWARLRAAGPKLYLGFSDATALHEAIAVHLGLVTLHGPMPAWAAFGKDAVTREHLRQTLFEPEAVRTVTSPAAGPLVPGRARGVTVGGCVSLLAAGLGTADARPSVAGGILLVEDIDEEDYRLDRILTQLLRSGWLTGVAGVALGSWQDCGPYDRIREVILDRLGPLGVPILENLGFGHGVPSLTLPLGVPAELDAAAGTLTFEVPALA</sequence>
<gene>
    <name evidence="9" type="primary">ykfA</name>
    <name evidence="9" type="ORF">SRB5_26840</name>
</gene>
<name>A0A7K0CGF0_9ACTN</name>
<proteinExistence type="inferred from homology"/>
<evidence type="ECO:0000256" key="6">
    <source>
        <dbReference type="PIRSR" id="PIRSR028757-1"/>
    </source>
</evidence>
<evidence type="ECO:0000259" key="8">
    <source>
        <dbReference type="Pfam" id="PF17676"/>
    </source>
</evidence>
<dbReference type="Pfam" id="PF02016">
    <property type="entry name" value="Peptidase_S66"/>
    <property type="match status" value="1"/>
</dbReference>
<evidence type="ECO:0000256" key="5">
    <source>
        <dbReference type="ARBA" id="ARBA00022825"/>
    </source>
</evidence>
<comment type="caution">
    <text evidence="9">The sequence shown here is derived from an EMBL/GenBank/DDBJ whole genome shotgun (WGS) entry which is preliminary data.</text>
</comment>
<dbReference type="Pfam" id="PF17676">
    <property type="entry name" value="Peptidase_S66C"/>
    <property type="match status" value="1"/>
</dbReference>
<feature type="active site" description="Charge relay system" evidence="6">
    <location>
        <position position="281"/>
    </location>
</feature>
<dbReference type="CDD" id="cd07025">
    <property type="entry name" value="Peptidase_S66"/>
    <property type="match status" value="1"/>
</dbReference>
<evidence type="ECO:0000256" key="1">
    <source>
        <dbReference type="ARBA" id="ARBA00010233"/>
    </source>
</evidence>
<keyword evidence="5" id="KW-0720">Serine protease</keyword>
<comment type="similarity">
    <text evidence="1">Belongs to the peptidase S66 family.</text>
</comment>
<keyword evidence="3" id="KW-0645">Protease</keyword>
<dbReference type="InterPro" id="IPR027478">
    <property type="entry name" value="LdcA_N"/>
</dbReference>
<evidence type="ECO:0000256" key="4">
    <source>
        <dbReference type="ARBA" id="ARBA00022801"/>
    </source>
</evidence>
<organism evidence="9 10">
    <name type="scientific">Streptomyces smaragdinus</name>
    <dbReference type="NCBI Taxonomy" id="2585196"/>
    <lineage>
        <taxon>Bacteria</taxon>
        <taxon>Bacillati</taxon>
        <taxon>Actinomycetota</taxon>
        <taxon>Actinomycetes</taxon>
        <taxon>Kitasatosporales</taxon>
        <taxon>Streptomycetaceae</taxon>
        <taxon>Streptomyces</taxon>
    </lineage>
</organism>
<dbReference type="PANTHER" id="PTHR30237">
    <property type="entry name" value="MURAMOYLTETRAPEPTIDE CARBOXYPEPTIDASE"/>
    <property type="match status" value="1"/>
</dbReference>
<dbReference type="PIRSF" id="PIRSF028757">
    <property type="entry name" value="LD-carboxypeptidase"/>
    <property type="match status" value="1"/>
</dbReference>
<dbReference type="EC" id="3.4.16.-" evidence="9"/>
<dbReference type="InterPro" id="IPR040449">
    <property type="entry name" value="Peptidase_S66_N"/>
</dbReference>
<dbReference type="PANTHER" id="PTHR30237:SF2">
    <property type="entry name" value="MUREIN TETRAPEPTIDE CARBOXYPEPTIDASE"/>
    <property type="match status" value="1"/>
</dbReference>
<dbReference type="SUPFAM" id="SSF141986">
    <property type="entry name" value="LD-carboxypeptidase A C-terminal domain-like"/>
    <property type="match status" value="1"/>
</dbReference>
<dbReference type="GO" id="GO:0004180">
    <property type="term" value="F:carboxypeptidase activity"/>
    <property type="evidence" value="ECO:0007669"/>
    <property type="project" value="UniProtKB-KW"/>
</dbReference>
<feature type="active site" description="Charge relay system" evidence="6">
    <location>
        <position position="216"/>
    </location>
</feature>
<dbReference type="AlphaFoldDB" id="A0A7K0CGF0"/>
<feature type="domain" description="LD-carboxypeptidase C-terminal" evidence="8">
    <location>
        <begin position="184"/>
        <end position="296"/>
    </location>
</feature>
<dbReference type="SUPFAM" id="SSF52317">
    <property type="entry name" value="Class I glutamine amidotransferase-like"/>
    <property type="match status" value="1"/>
</dbReference>
<dbReference type="InterPro" id="IPR040921">
    <property type="entry name" value="Peptidase_S66C"/>
</dbReference>
<evidence type="ECO:0000256" key="2">
    <source>
        <dbReference type="ARBA" id="ARBA00022645"/>
    </source>
</evidence>
<dbReference type="Proteomes" id="UP000466345">
    <property type="component" value="Unassembled WGS sequence"/>
</dbReference>
<protein>
    <submittedName>
        <fullName evidence="9">Putative murein peptide carboxypeptidase</fullName>
        <ecNumber evidence="9">3.4.16.-</ecNumber>
    </submittedName>
</protein>
<dbReference type="GO" id="GO:0006508">
    <property type="term" value="P:proteolysis"/>
    <property type="evidence" value="ECO:0007669"/>
    <property type="project" value="UniProtKB-KW"/>
</dbReference>
<evidence type="ECO:0000256" key="3">
    <source>
        <dbReference type="ARBA" id="ARBA00022670"/>
    </source>
</evidence>
<keyword evidence="2 9" id="KW-0121">Carboxypeptidase</keyword>
<dbReference type="RefSeq" id="WP_323377866.1">
    <property type="nucleotide sequence ID" value="NZ_WEGJ01000007.1"/>
</dbReference>
<evidence type="ECO:0000313" key="9">
    <source>
        <dbReference type="EMBL" id="MQY12549.1"/>
    </source>
</evidence>
<keyword evidence="10" id="KW-1185">Reference proteome</keyword>
<dbReference type="InterPro" id="IPR027461">
    <property type="entry name" value="Carboxypeptidase_A_C_sf"/>
</dbReference>
<reference evidence="9 10" key="1">
    <citation type="submission" date="2019-10" db="EMBL/GenBank/DDBJ databases">
        <title>Streptomyces smaragdinus sp. nov. and Streptomyces fabii sp. nov., isolated from the gut of fungus growing-termite Macrotermes natalensis.</title>
        <authorList>
            <person name="Schwitalla J."/>
            <person name="Benndorf R."/>
            <person name="Martin K."/>
            <person name="De Beer W."/>
            <person name="Kaster A.-K."/>
            <person name="Vollmers J."/>
            <person name="Poulsen M."/>
            <person name="Beemelmanns C."/>
        </authorList>
    </citation>
    <scope>NUCLEOTIDE SEQUENCE [LARGE SCALE GENOMIC DNA]</scope>
    <source>
        <strain evidence="9 10">RB5</strain>
    </source>
</reference>
<dbReference type="InterPro" id="IPR029062">
    <property type="entry name" value="Class_I_gatase-like"/>
</dbReference>
<dbReference type="InterPro" id="IPR003507">
    <property type="entry name" value="S66_fam"/>
</dbReference>
<dbReference type="Gene3D" id="3.50.30.60">
    <property type="entry name" value="LD-carboxypeptidase A C-terminal domain-like"/>
    <property type="match status" value="1"/>
</dbReference>
<dbReference type="EMBL" id="WEGJ01000007">
    <property type="protein sequence ID" value="MQY12549.1"/>
    <property type="molecule type" value="Genomic_DNA"/>
</dbReference>
<evidence type="ECO:0000259" key="7">
    <source>
        <dbReference type="Pfam" id="PF02016"/>
    </source>
</evidence>
<dbReference type="Gene3D" id="3.40.50.10740">
    <property type="entry name" value="Class I glutamine amidotransferase-like"/>
    <property type="match status" value="1"/>
</dbReference>
<dbReference type="GO" id="GO:0008236">
    <property type="term" value="F:serine-type peptidase activity"/>
    <property type="evidence" value="ECO:0007669"/>
    <property type="project" value="UniProtKB-KW"/>
</dbReference>
<accession>A0A7K0CGF0</accession>
<keyword evidence="4 9" id="KW-0378">Hydrolase</keyword>